<dbReference type="AlphaFoldDB" id="A0A2W0C279"/>
<dbReference type="InterPro" id="IPR008928">
    <property type="entry name" value="6-hairpin_glycosidase_sf"/>
</dbReference>
<comment type="caution">
    <text evidence="1">The sequence shown here is derived from an EMBL/GenBank/DDBJ whole genome shotgun (WGS) entry which is preliminary data.</text>
</comment>
<dbReference type="OrthoDB" id="3234570at2"/>
<protein>
    <submittedName>
        <fullName evidence="1">Uncharacterized protein</fullName>
    </submittedName>
</protein>
<evidence type="ECO:0000313" key="2">
    <source>
        <dbReference type="Proteomes" id="UP000247459"/>
    </source>
</evidence>
<dbReference type="GO" id="GO:0005975">
    <property type="term" value="P:carbohydrate metabolic process"/>
    <property type="evidence" value="ECO:0007669"/>
    <property type="project" value="InterPro"/>
</dbReference>
<name>A0A2W0C279_9BACL</name>
<accession>A0A2W0C279</accession>
<reference evidence="1 2" key="1">
    <citation type="submission" date="2018-01" db="EMBL/GenBank/DDBJ databases">
        <title>Genome sequence of the PGP bacterium Paenibacillus illinoisensis E3.</title>
        <authorList>
            <person name="Rolli E."/>
            <person name="Marasco R."/>
            <person name="Bessem C."/>
            <person name="Michoud G."/>
            <person name="Gaiarsa S."/>
            <person name="Borin S."/>
            <person name="Daffonchio D."/>
        </authorList>
    </citation>
    <scope>NUCLEOTIDE SEQUENCE [LARGE SCALE GENOMIC DNA]</scope>
    <source>
        <strain evidence="1 2">E3</strain>
    </source>
</reference>
<organism evidence="1 2">
    <name type="scientific">Paenibacillus illinoisensis</name>
    <dbReference type="NCBI Taxonomy" id="59845"/>
    <lineage>
        <taxon>Bacteria</taxon>
        <taxon>Bacillati</taxon>
        <taxon>Bacillota</taxon>
        <taxon>Bacilli</taxon>
        <taxon>Bacillales</taxon>
        <taxon>Paenibacillaceae</taxon>
        <taxon>Paenibacillus</taxon>
    </lineage>
</organism>
<gene>
    <name evidence="1" type="ORF">PIL02S_05286</name>
</gene>
<dbReference type="EMBL" id="PRLG01000029">
    <property type="protein sequence ID" value="PYY25917.1"/>
    <property type="molecule type" value="Genomic_DNA"/>
</dbReference>
<sequence>MELIITARSRWQEGTEYTSLSSHGLRANVNLASGTGRAEDPWQAQVMVKNESNRQWTGVIHVELPFDKREPRFFLPAFMYGQNRGEAPQNVPNEFPRLREGRPSRPSSPWWMVRSDRLSHPAALVYDTGCIVGLSASPYWIKNETSGQKQQWYPGQKGTFLQYGGFTCSMEKGTVGYTLGYENAPLLFIKSRLVHERAPMAENCFELVAGESVEFTLELYHYESPSALGINPAMESIYHRYHEHPRKGSDIRTAVSDLSRAIHDYAWLPDDRHYSTFVYEDAENGGYRYNKIISISWTNGMTIAAPMLMAALRQNDEPMRQRALSCITNIIDNAMNPESGLPYDAYQDGVWSIKGWWFDGMRTPGHSSYLVAQAMFYILKGYDYEYRIRQIRHDDWLAYVKQVLERLERTKNTDGEYPTILSERTGAGLEYDAFSGAWCLAAKAYYSWLINDLSALEELKRSEAHYYNIYVKQMECYGAPLDADKSVDSEGILAYIKAVRFLHAMTGEELYLDHMRDAISYEFSFKFCYNSPVRIPPLSTLSWSSCGGSVTSVANPHIHPMSSNLVDELLYYVQQRDDAYIRQRMMDTVAWGCQTYNRYDGEFGYGKKGWMSERFCHSQGLVTETYADGTPASTWFCLMPWASSSIIEGLLGDYWDKVITSVE</sequence>
<dbReference type="SUPFAM" id="SSF48208">
    <property type="entry name" value="Six-hairpin glycosidases"/>
    <property type="match status" value="1"/>
</dbReference>
<dbReference type="RefSeq" id="WP_110822042.1">
    <property type="nucleotide sequence ID" value="NZ_PRLG01000029.1"/>
</dbReference>
<evidence type="ECO:0000313" key="1">
    <source>
        <dbReference type="EMBL" id="PYY25917.1"/>
    </source>
</evidence>
<dbReference type="Proteomes" id="UP000247459">
    <property type="component" value="Unassembled WGS sequence"/>
</dbReference>
<proteinExistence type="predicted"/>